<dbReference type="EMBL" id="JBHFFA010000008">
    <property type="protein sequence ID" value="KAL2610371.1"/>
    <property type="molecule type" value="Genomic_DNA"/>
</dbReference>
<evidence type="ECO:0000313" key="2">
    <source>
        <dbReference type="Proteomes" id="UP001605036"/>
    </source>
</evidence>
<proteinExistence type="predicted"/>
<dbReference type="Proteomes" id="UP001605036">
    <property type="component" value="Unassembled WGS sequence"/>
</dbReference>
<sequence length="100" mass="11459">MFGSCVQTVRRGSHIDAFDLITSIVLIRSKEFKFRVLVTSDHREIRLMVLRNGIHGSVICLLAVSDLGISTKRFHSSEDRGRKLRFFVKESHCEVQVSVR</sequence>
<evidence type="ECO:0000313" key="1">
    <source>
        <dbReference type="EMBL" id="KAL2610371.1"/>
    </source>
</evidence>
<accession>A0ABD1XN59</accession>
<gene>
    <name evidence="1" type="ORF">R1flu_028944</name>
</gene>
<organism evidence="1 2">
    <name type="scientific">Riccia fluitans</name>
    <dbReference type="NCBI Taxonomy" id="41844"/>
    <lineage>
        <taxon>Eukaryota</taxon>
        <taxon>Viridiplantae</taxon>
        <taxon>Streptophyta</taxon>
        <taxon>Embryophyta</taxon>
        <taxon>Marchantiophyta</taxon>
        <taxon>Marchantiopsida</taxon>
        <taxon>Marchantiidae</taxon>
        <taxon>Marchantiales</taxon>
        <taxon>Ricciaceae</taxon>
        <taxon>Riccia</taxon>
    </lineage>
</organism>
<keyword evidence="2" id="KW-1185">Reference proteome</keyword>
<protein>
    <submittedName>
        <fullName evidence="1">Uncharacterized protein</fullName>
    </submittedName>
</protein>
<comment type="caution">
    <text evidence="1">The sequence shown here is derived from an EMBL/GenBank/DDBJ whole genome shotgun (WGS) entry which is preliminary data.</text>
</comment>
<dbReference type="AlphaFoldDB" id="A0ABD1XN59"/>
<name>A0ABD1XN59_9MARC</name>
<reference evidence="1 2" key="1">
    <citation type="submission" date="2024-09" db="EMBL/GenBank/DDBJ databases">
        <title>Chromosome-scale assembly of Riccia fluitans.</title>
        <authorList>
            <person name="Paukszto L."/>
            <person name="Sawicki J."/>
            <person name="Karawczyk K."/>
            <person name="Piernik-Szablinska J."/>
            <person name="Szczecinska M."/>
            <person name="Mazdziarz M."/>
        </authorList>
    </citation>
    <scope>NUCLEOTIDE SEQUENCE [LARGE SCALE GENOMIC DNA]</scope>
    <source>
        <strain evidence="1">Rf_01</strain>
        <tissue evidence="1">Aerial parts of the thallus</tissue>
    </source>
</reference>